<feature type="non-terminal residue" evidence="1">
    <location>
        <position position="225"/>
    </location>
</feature>
<feature type="non-terminal residue" evidence="1">
    <location>
        <position position="1"/>
    </location>
</feature>
<protein>
    <recommendedName>
        <fullName evidence="3">Piwi domain-containing protein</fullName>
    </recommendedName>
</protein>
<dbReference type="Proteomes" id="UP001189429">
    <property type="component" value="Unassembled WGS sequence"/>
</dbReference>
<name>A0ABN9WUH1_9DINO</name>
<reference evidence="1" key="1">
    <citation type="submission" date="2023-10" db="EMBL/GenBank/DDBJ databases">
        <authorList>
            <person name="Chen Y."/>
            <person name="Shah S."/>
            <person name="Dougan E. K."/>
            <person name="Thang M."/>
            <person name="Chan C."/>
        </authorList>
    </citation>
    <scope>NUCLEOTIDE SEQUENCE [LARGE SCALE GENOMIC DNA]</scope>
</reference>
<organism evidence="1 2">
    <name type="scientific">Prorocentrum cordatum</name>
    <dbReference type="NCBI Taxonomy" id="2364126"/>
    <lineage>
        <taxon>Eukaryota</taxon>
        <taxon>Sar</taxon>
        <taxon>Alveolata</taxon>
        <taxon>Dinophyceae</taxon>
        <taxon>Prorocentrales</taxon>
        <taxon>Prorocentraceae</taxon>
        <taxon>Prorocentrum</taxon>
    </lineage>
</organism>
<evidence type="ECO:0000313" key="1">
    <source>
        <dbReference type="EMBL" id="CAK0890474.1"/>
    </source>
</evidence>
<dbReference type="EMBL" id="CAUYUJ010019359">
    <property type="protein sequence ID" value="CAK0890474.1"/>
    <property type="molecule type" value="Genomic_DNA"/>
</dbReference>
<comment type="caution">
    <text evidence="1">The sequence shown here is derived from an EMBL/GenBank/DDBJ whole genome shotgun (WGS) entry which is preliminary data.</text>
</comment>
<evidence type="ECO:0000313" key="2">
    <source>
        <dbReference type="Proteomes" id="UP001189429"/>
    </source>
</evidence>
<proteinExistence type="predicted"/>
<gene>
    <name evidence="1" type="ORF">PCOR1329_LOCUS70713</name>
</gene>
<keyword evidence="2" id="KW-1185">Reference proteome</keyword>
<evidence type="ECO:0008006" key="3">
    <source>
        <dbReference type="Google" id="ProtNLM"/>
    </source>
</evidence>
<sequence length="225" mass="25170">EGRQKTNPEKAPTTPVIRVDYWFVNAELETEMVDIAAMVQKPRGAAAAIIVIHKGPSECVNPAVEFYLHARCAADNMLKGDQEPSLQAAITAVKNRCKSGLGKIGETIDYNIQAKDYSKLGPRWSEGIFLGRRDESDEVIVGAARGVEHCRAMKLRNPEDRHSKEVYNTFIGLPWDPRGLEVKDQNDVIRRRRYIEGAGGGVWAHRRLCSMQRELGDAQREAQGE</sequence>
<accession>A0ABN9WUH1</accession>